<dbReference type="GO" id="GO:0046854">
    <property type="term" value="P:phosphatidylinositol phosphate biosynthetic process"/>
    <property type="evidence" value="ECO:0007669"/>
    <property type="project" value="InterPro"/>
</dbReference>
<dbReference type="KEGG" id="ptaw:DW352_12030"/>
<feature type="binding site" evidence="1">
    <location>
        <position position="63"/>
    </location>
    <ligand>
        <name>Mg(2+)</name>
        <dbReference type="ChEBI" id="CHEBI:18420"/>
        <label>1</label>
        <note>catalytic</note>
    </ligand>
</feature>
<dbReference type="PANTHER" id="PTHR43028:SF5">
    <property type="entry name" value="3'(2'),5'-BISPHOSPHATE NUCLEOTIDASE 1"/>
    <property type="match status" value="1"/>
</dbReference>
<dbReference type="InterPro" id="IPR000760">
    <property type="entry name" value="Inositol_monophosphatase-like"/>
</dbReference>
<feature type="binding site" evidence="1">
    <location>
        <position position="193"/>
    </location>
    <ligand>
        <name>Mg(2+)</name>
        <dbReference type="ChEBI" id="CHEBI:18420"/>
        <label>1</label>
        <note>catalytic</note>
    </ligand>
</feature>
<dbReference type="Gene3D" id="3.30.540.10">
    <property type="entry name" value="Fructose-1,6-Bisphosphatase, subunit A, domain 1"/>
    <property type="match status" value="1"/>
</dbReference>
<organism evidence="2 3">
    <name type="scientific">Pseudolabrys taiwanensis</name>
    <dbReference type="NCBI Taxonomy" id="331696"/>
    <lineage>
        <taxon>Bacteria</taxon>
        <taxon>Pseudomonadati</taxon>
        <taxon>Pseudomonadota</taxon>
        <taxon>Alphaproteobacteria</taxon>
        <taxon>Hyphomicrobiales</taxon>
        <taxon>Xanthobacteraceae</taxon>
        <taxon>Pseudolabrys</taxon>
    </lineage>
</organism>
<dbReference type="PROSITE" id="PS00630">
    <property type="entry name" value="IMP_2"/>
    <property type="match status" value="1"/>
</dbReference>
<accession>A0A346A4A1</accession>
<keyword evidence="1" id="KW-0479">Metal-binding</keyword>
<dbReference type="GO" id="GO:0000103">
    <property type="term" value="P:sulfate assimilation"/>
    <property type="evidence" value="ECO:0007669"/>
    <property type="project" value="TreeGrafter"/>
</dbReference>
<feature type="binding site" evidence="1">
    <location>
        <position position="44"/>
    </location>
    <ligand>
        <name>Mg(2+)</name>
        <dbReference type="ChEBI" id="CHEBI:18420"/>
        <label>1</label>
        <note>catalytic</note>
    </ligand>
</feature>
<dbReference type="GO" id="GO:0050427">
    <property type="term" value="P:3'-phosphoadenosine 5'-phosphosulfate metabolic process"/>
    <property type="evidence" value="ECO:0007669"/>
    <property type="project" value="TreeGrafter"/>
</dbReference>
<evidence type="ECO:0000313" key="2">
    <source>
        <dbReference type="EMBL" id="AXK83998.1"/>
    </source>
</evidence>
<feature type="binding site" evidence="1">
    <location>
        <position position="65"/>
    </location>
    <ligand>
        <name>Mg(2+)</name>
        <dbReference type="ChEBI" id="CHEBI:18420"/>
        <label>1</label>
        <note>catalytic</note>
    </ligand>
</feature>
<dbReference type="SUPFAM" id="SSF56655">
    <property type="entry name" value="Carbohydrate phosphatase"/>
    <property type="match status" value="1"/>
</dbReference>
<sequence length="244" mass="25585">MAEKGVSRRLKEDKSPVTAADEASEALILEGLSRLLPGVPVIAEEMAARGALPPLDASFLVVDPLDGTKEFLAGTDEFTVNVAIVTRGVPILGVVSAPNRGLVWRGVVGAKAERLRMLADSADQAEPIRTRRWPQHDAVAVMSRSHLDAATEAFLTRLGPIARKPGGSAIKFCQIAEGAADVYPRLATVCEWDVAAGQALLVAAGGIVATPDGRPVAYGRSAENFRVPAFIAWGDPAKAAAMTA</sequence>
<reference evidence="2 3" key="1">
    <citation type="submission" date="2018-07" db="EMBL/GenBank/DDBJ databases">
        <authorList>
            <person name="Quirk P.G."/>
            <person name="Krulwich T.A."/>
        </authorList>
    </citation>
    <scope>NUCLEOTIDE SEQUENCE [LARGE SCALE GENOMIC DNA]</scope>
    <source>
        <strain evidence="2 3">CC-BB4</strain>
    </source>
</reference>
<name>A0A346A4A1_9HYPH</name>
<dbReference type="PRINTS" id="PR00377">
    <property type="entry name" value="IMPHPHTASES"/>
</dbReference>
<dbReference type="InterPro" id="IPR020550">
    <property type="entry name" value="Inositol_monophosphatase_CS"/>
</dbReference>
<dbReference type="PANTHER" id="PTHR43028">
    <property type="entry name" value="3'(2'),5'-BISPHOSPHATE NUCLEOTIDASE 1"/>
    <property type="match status" value="1"/>
</dbReference>
<evidence type="ECO:0000256" key="1">
    <source>
        <dbReference type="PIRSR" id="PIRSR600760-2"/>
    </source>
</evidence>
<gene>
    <name evidence="2" type="ORF">DW352_12030</name>
</gene>
<dbReference type="AlphaFoldDB" id="A0A346A4A1"/>
<comment type="cofactor">
    <cofactor evidence="1">
        <name>Mg(2+)</name>
        <dbReference type="ChEBI" id="CHEBI:18420"/>
    </cofactor>
</comment>
<dbReference type="EMBL" id="CP031417">
    <property type="protein sequence ID" value="AXK83998.1"/>
    <property type="molecule type" value="Genomic_DNA"/>
</dbReference>
<dbReference type="OrthoDB" id="9785695at2"/>
<keyword evidence="1" id="KW-0460">Magnesium</keyword>
<dbReference type="GO" id="GO:0046872">
    <property type="term" value="F:metal ion binding"/>
    <property type="evidence" value="ECO:0007669"/>
    <property type="project" value="UniProtKB-KW"/>
</dbReference>
<dbReference type="Proteomes" id="UP000254889">
    <property type="component" value="Chromosome"/>
</dbReference>
<feature type="binding site" evidence="1">
    <location>
        <position position="66"/>
    </location>
    <ligand>
        <name>Mg(2+)</name>
        <dbReference type="ChEBI" id="CHEBI:18420"/>
        <label>1</label>
        <note>catalytic</note>
    </ligand>
</feature>
<proteinExistence type="predicted"/>
<dbReference type="Pfam" id="PF00459">
    <property type="entry name" value="Inositol_P"/>
    <property type="match status" value="1"/>
</dbReference>
<dbReference type="Gene3D" id="3.40.190.80">
    <property type="match status" value="1"/>
</dbReference>
<keyword evidence="3" id="KW-1185">Reference proteome</keyword>
<evidence type="ECO:0000313" key="3">
    <source>
        <dbReference type="Proteomes" id="UP000254889"/>
    </source>
</evidence>
<dbReference type="InterPro" id="IPR050725">
    <property type="entry name" value="CysQ/Inositol_MonoPase"/>
</dbReference>
<dbReference type="CDD" id="cd01638">
    <property type="entry name" value="CysQ"/>
    <property type="match status" value="1"/>
</dbReference>
<dbReference type="GO" id="GO:0008441">
    <property type="term" value="F:3'(2'),5'-bisphosphate nucleotidase activity"/>
    <property type="evidence" value="ECO:0007669"/>
    <property type="project" value="TreeGrafter"/>
</dbReference>
<protein>
    <submittedName>
        <fullName evidence="2">3'(2'),5'-bisphosphate nucleotidase CysQ</fullName>
    </submittedName>
</protein>